<organism evidence="2 3">
    <name type="scientific">Patagioenas fasciata monilis</name>
    <dbReference type="NCBI Taxonomy" id="372326"/>
    <lineage>
        <taxon>Eukaryota</taxon>
        <taxon>Metazoa</taxon>
        <taxon>Chordata</taxon>
        <taxon>Craniata</taxon>
        <taxon>Vertebrata</taxon>
        <taxon>Euteleostomi</taxon>
        <taxon>Archelosauria</taxon>
        <taxon>Archosauria</taxon>
        <taxon>Dinosauria</taxon>
        <taxon>Saurischia</taxon>
        <taxon>Theropoda</taxon>
        <taxon>Coelurosauria</taxon>
        <taxon>Aves</taxon>
        <taxon>Neognathae</taxon>
        <taxon>Neoaves</taxon>
        <taxon>Columbimorphae</taxon>
        <taxon>Columbiformes</taxon>
        <taxon>Columbidae</taxon>
        <taxon>Patagioenas</taxon>
    </lineage>
</organism>
<dbReference type="AlphaFoldDB" id="A0A1V4KGZ7"/>
<evidence type="ECO:0000313" key="3">
    <source>
        <dbReference type="Proteomes" id="UP000190648"/>
    </source>
</evidence>
<keyword evidence="3" id="KW-1185">Reference proteome</keyword>
<gene>
    <name evidence="2" type="ORF">AV530_006583</name>
</gene>
<sequence>MTIIHLQRGTPDAGNCPTNTRMQPPTSEPIGVVERYEPVIFDPERSREGNSVLLSVYGSFLKKTRKEKLCLNRNDGSTFE</sequence>
<dbReference type="EMBL" id="LSYS01003169">
    <property type="protein sequence ID" value="OPJ83746.1"/>
    <property type="molecule type" value="Genomic_DNA"/>
</dbReference>
<comment type="caution">
    <text evidence="2">The sequence shown here is derived from an EMBL/GenBank/DDBJ whole genome shotgun (WGS) entry which is preliminary data.</text>
</comment>
<feature type="region of interest" description="Disordered" evidence="1">
    <location>
        <begin position="1"/>
        <end position="28"/>
    </location>
</feature>
<reference evidence="2 3" key="1">
    <citation type="submission" date="2016-02" db="EMBL/GenBank/DDBJ databases">
        <title>Band-tailed pigeon sequencing and assembly.</title>
        <authorList>
            <person name="Soares A.E."/>
            <person name="Novak B.J."/>
            <person name="Rice E.S."/>
            <person name="O'Connell B."/>
            <person name="Chang D."/>
            <person name="Weber S."/>
            <person name="Shapiro B."/>
        </authorList>
    </citation>
    <scope>NUCLEOTIDE SEQUENCE [LARGE SCALE GENOMIC DNA]</scope>
    <source>
        <strain evidence="2">BTP2013</strain>
        <tissue evidence="2">Blood</tissue>
    </source>
</reference>
<accession>A0A1V4KGZ7</accession>
<evidence type="ECO:0000313" key="2">
    <source>
        <dbReference type="EMBL" id="OPJ83746.1"/>
    </source>
</evidence>
<name>A0A1V4KGZ7_PATFA</name>
<evidence type="ECO:0000256" key="1">
    <source>
        <dbReference type="SAM" id="MobiDB-lite"/>
    </source>
</evidence>
<feature type="compositionally biased region" description="Polar residues" evidence="1">
    <location>
        <begin position="16"/>
        <end position="25"/>
    </location>
</feature>
<proteinExistence type="predicted"/>
<protein>
    <submittedName>
        <fullName evidence="2">Uncharacterized protein</fullName>
    </submittedName>
</protein>
<dbReference type="Proteomes" id="UP000190648">
    <property type="component" value="Unassembled WGS sequence"/>
</dbReference>